<dbReference type="Gene3D" id="6.10.140.2230">
    <property type="match status" value="1"/>
</dbReference>
<keyword evidence="8 9" id="KW-0804">Transcription</keyword>
<dbReference type="InterPro" id="IPR001650">
    <property type="entry name" value="Helicase_C-like"/>
</dbReference>
<feature type="domain" description="Helicase C-terminal" evidence="12">
    <location>
        <begin position="490"/>
        <end position="664"/>
    </location>
</feature>
<evidence type="ECO:0000259" key="12">
    <source>
        <dbReference type="PROSITE" id="PS51194"/>
    </source>
</evidence>
<dbReference type="Pfam" id="PF12137">
    <property type="entry name" value="RapA_C"/>
    <property type="match status" value="1"/>
</dbReference>
<keyword evidence="10" id="KW-0175">Coiled coil</keyword>
<proteinExistence type="inferred from homology"/>
<dbReference type="HOGENOM" id="CLU_011520_0_0_6"/>
<name>A0A0H3NVQ2_YERE1</name>
<dbReference type="EMBL" id="FR729477">
    <property type="protein sequence ID" value="CBY28663.1"/>
    <property type="molecule type" value="Genomic_DNA"/>
</dbReference>
<dbReference type="Pfam" id="PF00176">
    <property type="entry name" value="SNF2-rel_dom"/>
    <property type="match status" value="1"/>
</dbReference>
<dbReference type="InterPro" id="IPR038718">
    <property type="entry name" value="SNF2-like_sf"/>
</dbReference>
<gene>
    <name evidence="9" type="primary">rapA</name>
    <name evidence="13" type="ordered locus">Y11_38671</name>
</gene>
<dbReference type="InterPro" id="IPR000330">
    <property type="entry name" value="SNF2_N"/>
</dbReference>
<dbReference type="Gene3D" id="6.10.140.1500">
    <property type="match status" value="1"/>
</dbReference>
<evidence type="ECO:0000256" key="2">
    <source>
        <dbReference type="ARBA" id="ARBA00022801"/>
    </source>
</evidence>
<evidence type="ECO:0000313" key="14">
    <source>
        <dbReference type="Proteomes" id="UP000008084"/>
    </source>
</evidence>
<dbReference type="InterPro" id="IPR022737">
    <property type="entry name" value="RapA_C"/>
</dbReference>
<dbReference type="GO" id="GO:0006355">
    <property type="term" value="P:regulation of DNA-templated transcription"/>
    <property type="evidence" value="ECO:0007669"/>
    <property type="project" value="UniProtKB-UniRule"/>
</dbReference>
<dbReference type="GO" id="GO:0016817">
    <property type="term" value="F:hydrolase activity, acting on acid anhydrides"/>
    <property type="evidence" value="ECO:0007669"/>
    <property type="project" value="InterPro"/>
</dbReference>
<evidence type="ECO:0000256" key="8">
    <source>
        <dbReference type="ARBA" id="ARBA00023163"/>
    </source>
</evidence>
<dbReference type="FunFam" id="3.40.50.10810:FF:000012">
    <property type="entry name" value="RNA polymerase-associated protein RapA"/>
    <property type="match status" value="1"/>
</dbReference>
<comment type="similarity">
    <text evidence="9">Belongs to the SNF2/RAD54 helicase family. RapA subfamily.</text>
</comment>
<keyword evidence="5 9" id="KW-0805">Transcription regulation</keyword>
<dbReference type="HAMAP" id="MF_01821">
    <property type="entry name" value="Helicase_RapA"/>
    <property type="match status" value="1"/>
</dbReference>
<dbReference type="Gene3D" id="2.30.30.930">
    <property type="match status" value="1"/>
</dbReference>
<dbReference type="GO" id="GO:0003677">
    <property type="term" value="F:DNA binding"/>
    <property type="evidence" value="ECO:0007669"/>
    <property type="project" value="UniProtKB-KW"/>
</dbReference>
<dbReference type="InterPro" id="IPR057342">
    <property type="entry name" value="DEXDc_RapA"/>
</dbReference>
<dbReference type="Pfam" id="PF18339">
    <property type="entry name" value="Tudor_1_RapA"/>
    <property type="match status" value="1"/>
</dbReference>
<dbReference type="GO" id="GO:0004386">
    <property type="term" value="F:helicase activity"/>
    <property type="evidence" value="ECO:0007669"/>
    <property type="project" value="UniProtKB-UniRule"/>
</dbReference>
<evidence type="ECO:0000256" key="7">
    <source>
        <dbReference type="ARBA" id="ARBA00023159"/>
    </source>
</evidence>
<dbReference type="KEGG" id="yey:Y11_38671"/>
<dbReference type="SMART" id="SM00487">
    <property type="entry name" value="DEXDc"/>
    <property type="match status" value="1"/>
</dbReference>
<reference evidence="13 14" key="1">
    <citation type="journal article" date="2011" name="J. Bacteriol.">
        <title>Complete genome sequence of Yersinia enterocolitica subsp. palearctica serogroup O:3.</title>
        <authorList>
            <person name="Batzilla J."/>
            <person name="Hoper D."/>
            <person name="Antonenka U."/>
            <person name="Heesemann J."/>
            <person name="Rakin A."/>
        </authorList>
    </citation>
    <scope>NUCLEOTIDE SEQUENCE [LARGE SCALE GENOMIC DNA]</scope>
    <source>
        <strain evidence="14">DSM 13030 / CIP 106945 / Y11</strain>
    </source>
</reference>
<feature type="short sequence motif" description="DEAH box" evidence="9">
    <location>
        <begin position="280"/>
        <end position="283"/>
    </location>
</feature>
<dbReference type="InterPro" id="IPR023949">
    <property type="entry name" value="Helicase_RapA"/>
</dbReference>
<comment type="function">
    <text evidence="9">Transcription regulator that activates transcription by stimulating RNA polymerase (RNAP) recycling in case of stress conditions such as supercoiled DNA or high salt concentrations. Probably acts by releasing the RNAP, when it is trapped or immobilized on tightly supercoiled DNA. Does not activate transcription on linear DNA. Probably not involved in DNA repair.</text>
</comment>
<feature type="binding site" evidence="9">
    <location>
        <begin position="177"/>
        <end position="184"/>
    </location>
    <ligand>
        <name>ATP</name>
        <dbReference type="ChEBI" id="CHEBI:30616"/>
    </ligand>
</feature>
<feature type="domain" description="Helicase ATP-binding" evidence="11">
    <location>
        <begin position="164"/>
        <end position="334"/>
    </location>
</feature>
<dbReference type="GO" id="GO:0005524">
    <property type="term" value="F:ATP binding"/>
    <property type="evidence" value="ECO:0007669"/>
    <property type="project" value="UniProtKB-UniRule"/>
</dbReference>
<evidence type="ECO:0000256" key="10">
    <source>
        <dbReference type="SAM" id="Coils"/>
    </source>
</evidence>
<dbReference type="CDD" id="cd18011">
    <property type="entry name" value="DEXDc_RapA"/>
    <property type="match status" value="1"/>
</dbReference>
<evidence type="ECO:0000256" key="5">
    <source>
        <dbReference type="ARBA" id="ARBA00023015"/>
    </source>
</evidence>
<dbReference type="Gene3D" id="3.40.50.10810">
    <property type="entry name" value="Tandem AAA-ATPase domain"/>
    <property type="match status" value="1"/>
</dbReference>
<keyword evidence="7 9" id="KW-0010">Activator</keyword>
<keyword evidence="4 9" id="KW-0067">ATP-binding</keyword>
<dbReference type="InterPro" id="IPR049730">
    <property type="entry name" value="SNF2/RAD54-like_C"/>
</dbReference>
<dbReference type="InterPro" id="IPR027417">
    <property type="entry name" value="P-loop_NTPase"/>
</dbReference>
<dbReference type="Proteomes" id="UP000008084">
    <property type="component" value="Chromosome"/>
</dbReference>
<dbReference type="PANTHER" id="PTHR45766">
    <property type="entry name" value="DNA ANNEALING HELICASE AND ENDONUCLEASE ZRANB3 FAMILY MEMBER"/>
    <property type="match status" value="1"/>
</dbReference>
<evidence type="ECO:0000259" key="11">
    <source>
        <dbReference type="PROSITE" id="PS51192"/>
    </source>
</evidence>
<protein>
    <recommendedName>
        <fullName evidence="9">RNA polymerase-associated protein RapA</fullName>
        <ecNumber evidence="9">3.6.4.-</ecNumber>
    </recommendedName>
    <alternativeName>
        <fullName evidence="9">ATP-dependent helicase HepA</fullName>
    </alternativeName>
</protein>
<dbReference type="GeneID" id="31411799"/>
<dbReference type="AlphaFoldDB" id="A0A0H3NVQ2"/>
<evidence type="ECO:0000313" key="13">
    <source>
        <dbReference type="EMBL" id="CBY28663.1"/>
    </source>
</evidence>
<evidence type="ECO:0000256" key="3">
    <source>
        <dbReference type="ARBA" id="ARBA00022806"/>
    </source>
</evidence>
<dbReference type="Gene3D" id="3.30.360.80">
    <property type="match status" value="1"/>
</dbReference>
<keyword evidence="2 9" id="KW-0378">Hydrolase</keyword>
<dbReference type="PROSITE" id="PS51192">
    <property type="entry name" value="HELICASE_ATP_BIND_1"/>
    <property type="match status" value="1"/>
</dbReference>
<accession>A0A0H3NVQ2</accession>
<dbReference type="CDD" id="cd18793">
    <property type="entry name" value="SF2_C_SNF"/>
    <property type="match status" value="1"/>
</dbReference>
<dbReference type="PATRIC" id="fig|930944.6.peg.3849"/>
<keyword evidence="6 9" id="KW-0238">DNA-binding</keyword>
<comment type="subunit">
    <text evidence="9">Interacts with the RNAP. Has a higher affinity for the core RNAP than for the holoenzyme. Its ATPase activity is stimulated by binding to RNAP.</text>
</comment>
<dbReference type="Pfam" id="PF18337">
    <property type="entry name" value="Tudor_RapA"/>
    <property type="match status" value="1"/>
</dbReference>
<keyword evidence="1 9" id="KW-0547">Nucleotide-binding</keyword>
<dbReference type="NCBIfam" id="NF003426">
    <property type="entry name" value="PRK04914.1"/>
    <property type="match status" value="1"/>
</dbReference>
<dbReference type="PANTHER" id="PTHR45766:SF6">
    <property type="entry name" value="SWI_SNF-RELATED MATRIX-ASSOCIATED ACTIN-DEPENDENT REGULATOR OF CHROMATIN SUBFAMILY A-LIKE PROTEIN 1"/>
    <property type="match status" value="1"/>
</dbReference>
<sequence>MPFTLGQRWISDTESELGLGTVVAIDVRMVTLLFPATGENRLYARNDSPITRVMFNPGDTITHHEGWQLKVEEVSEENGLITYIGTRLDTEETGVSMREVLLDSKLTFSKPQDRLFAGQIDRMDRFALRFRARKYQSEQFRLPWSGLRGIRASLIPHQLHIAYEVGQRHAPRVLLADEVGLGKTIEAGMIIHQQLLSGRAERILIVVPESLQHQWLVEMLRRFNLRFSLFDDSRYSEALLDSTNPFETEQMVICSLDFVRRNKQRLEQLADASWDLLVVDEAHHLAWSEEAPSREYQVIEQLAEHIPGVLLLTATPEQLGQQSHFARLRLLDPDRFHDYEEFINEQQKYRPIADAVTLLLGGERLTDDKLNLLGELINEQDIEPLLKAANSQTEDSEAARQELVTMLMDRHGTSRILFRNTRNGVKGFPHRVLHQIKLPLPTQYQTAIKVSGIMGTKKSLEARAKDMLYPEQIYQEFEGENATWWNFDPRVEWLLNYLIANRNEKVLVICAQAATALQLEQVLREREAIRAAVFHEGLSLIERDRAAAYFASEEDGAQVLLCSEIGSEGRNFQFACQLVMFDLPFNPDLLEQRIGRLDRIGQNREIQIMVPYLENTAQAVLVRWYHEGLDAFEHTCPTGRTIYDSGYQELITYLATPSEQEGLDEFIHTCRQQHEGLKLQLEQGRDRLLEMHSNGGEHGQELAEIIADQDNDVNLVSFALNLFDIVGINQEDRSDNLIVLTPSDHMLVPDFPGLPQDGCTVTFDRQQALSREDAQFVSWEHPIIRNGLDLILSGETGSCAVSLLKNKALPVGTLLAELVYVVEAQAPKHLQLTRFLPPTPVRMLMDKNGTNLAAQVEFESFNRQLNAVNRHTSSKLVNAVQQEVHAMLQQAEALVEEQARLLIEAARHEADDKLSAELARLEALKAVNPNIRDDEIETLEHNRKMVLENLNQAGWRLDAIRLVVVTHQ</sequence>
<organism evidence="13 14">
    <name type="scientific">Yersinia enterocolitica subsp. palearctica serotype O:3 (strain DSM 13030 / CIP 106945 / Y11)</name>
    <dbReference type="NCBI Taxonomy" id="930944"/>
    <lineage>
        <taxon>Bacteria</taxon>
        <taxon>Pseudomonadati</taxon>
        <taxon>Pseudomonadota</taxon>
        <taxon>Gammaproteobacteria</taxon>
        <taxon>Enterobacterales</taxon>
        <taxon>Yersiniaceae</taxon>
        <taxon>Yersinia</taxon>
    </lineage>
</organism>
<dbReference type="SUPFAM" id="SSF52540">
    <property type="entry name" value="P-loop containing nucleoside triphosphate hydrolases"/>
    <property type="match status" value="2"/>
</dbReference>
<feature type="coiled-coil region" evidence="10">
    <location>
        <begin position="877"/>
        <end position="911"/>
    </location>
</feature>
<evidence type="ECO:0000256" key="4">
    <source>
        <dbReference type="ARBA" id="ARBA00022840"/>
    </source>
</evidence>
<dbReference type="RefSeq" id="WP_005156942.1">
    <property type="nucleotide sequence ID" value="NC_017564.1"/>
</dbReference>
<evidence type="ECO:0000256" key="1">
    <source>
        <dbReference type="ARBA" id="ARBA00022741"/>
    </source>
</evidence>
<evidence type="ECO:0000256" key="9">
    <source>
        <dbReference type="HAMAP-Rule" id="MF_01821"/>
    </source>
</evidence>
<dbReference type="Gene3D" id="2.30.30.140">
    <property type="match status" value="1"/>
</dbReference>
<dbReference type="Gene3D" id="3.40.50.300">
    <property type="entry name" value="P-loop containing nucleotide triphosphate hydrolases"/>
    <property type="match status" value="1"/>
</dbReference>
<dbReference type="SMART" id="SM00490">
    <property type="entry name" value="HELICc"/>
    <property type="match status" value="1"/>
</dbReference>
<dbReference type="InterPro" id="IPR014001">
    <property type="entry name" value="Helicase_ATP-bd"/>
</dbReference>
<dbReference type="InterPro" id="IPR040765">
    <property type="entry name" value="Tudor_1_RapA"/>
</dbReference>
<evidence type="ECO:0000256" key="6">
    <source>
        <dbReference type="ARBA" id="ARBA00023125"/>
    </source>
</evidence>
<dbReference type="Pfam" id="PF00271">
    <property type="entry name" value="Helicase_C"/>
    <property type="match status" value="1"/>
</dbReference>
<keyword evidence="3 9" id="KW-0347">Helicase</keyword>
<dbReference type="PROSITE" id="PS51194">
    <property type="entry name" value="HELICASE_CTER"/>
    <property type="match status" value="1"/>
</dbReference>
<dbReference type="EC" id="3.6.4.-" evidence="9"/>
<dbReference type="InterPro" id="IPR040766">
    <property type="entry name" value="Tudor_2_RapA"/>
</dbReference>